<accession>A0A9N9P8R1</accession>
<evidence type="ECO:0000256" key="1">
    <source>
        <dbReference type="SAM" id="Coils"/>
    </source>
</evidence>
<organism evidence="2 3">
    <name type="scientific">Racocetra fulgida</name>
    <dbReference type="NCBI Taxonomy" id="60492"/>
    <lineage>
        <taxon>Eukaryota</taxon>
        <taxon>Fungi</taxon>
        <taxon>Fungi incertae sedis</taxon>
        <taxon>Mucoromycota</taxon>
        <taxon>Glomeromycotina</taxon>
        <taxon>Glomeromycetes</taxon>
        <taxon>Diversisporales</taxon>
        <taxon>Gigasporaceae</taxon>
        <taxon>Racocetra</taxon>
    </lineage>
</organism>
<evidence type="ECO:0000313" key="2">
    <source>
        <dbReference type="EMBL" id="CAG8800426.1"/>
    </source>
</evidence>
<proteinExistence type="predicted"/>
<evidence type="ECO:0000313" key="3">
    <source>
        <dbReference type="Proteomes" id="UP000789396"/>
    </source>
</evidence>
<gene>
    <name evidence="2" type="ORF">RFULGI_LOCUS17660</name>
</gene>
<feature type="non-terminal residue" evidence="2">
    <location>
        <position position="1"/>
    </location>
</feature>
<reference evidence="2" key="1">
    <citation type="submission" date="2021-06" db="EMBL/GenBank/DDBJ databases">
        <authorList>
            <person name="Kallberg Y."/>
            <person name="Tangrot J."/>
            <person name="Rosling A."/>
        </authorList>
    </citation>
    <scope>NUCLEOTIDE SEQUENCE</scope>
    <source>
        <strain evidence="2">IN212</strain>
    </source>
</reference>
<dbReference type="OrthoDB" id="10459801at2759"/>
<dbReference type="Proteomes" id="UP000789396">
    <property type="component" value="Unassembled WGS sequence"/>
</dbReference>
<feature type="coiled-coil region" evidence="1">
    <location>
        <begin position="74"/>
        <end position="116"/>
    </location>
</feature>
<comment type="caution">
    <text evidence="2">The sequence shown here is derived from an EMBL/GenBank/DDBJ whole genome shotgun (WGS) entry which is preliminary data.</text>
</comment>
<dbReference type="EMBL" id="CAJVPZ010071189">
    <property type="protein sequence ID" value="CAG8800426.1"/>
    <property type="molecule type" value="Genomic_DNA"/>
</dbReference>
<name>A0A9N9P8R1_9GLOM</name>
<keyword evidence="1" id="KW-0175">Coiled coil</keyword>
<feature type="non-terminal residue" evidence="2">
    <location>
        <position position="155"/>
    </location>
</feature>
<keyword evidence="3" id="KW-1185">Reference proteome</keyword>
<protein>
    <submittedName>
        <fullName evidence="2">18911_t:CDS:1</fullName>
    </submittedName>
</protein>
<dbReference type="AlphaFoldDB" id="A0A9N9P8R1"/>
<sequence length="155" mass="18411">FIFVPRLNMENYENQICKLMKFAKGYENEYKDVLKHEYNNKQKIKELNYKLLDHNITQMHEILKEKESKRFELAHNLTKETENLLQEKKKYTENALEEFKEGIEDWLKERKHAAQKELFLAIHELSLSIGKAVIQPGGVLNFVDTVKKISKSVQD</sequence>